<dbReference type="Pfam" id="PF22778">
    <property type="entry name" value="VCPO_2nd"/>
    <property type="match status" value="1"/>
</dbReference>
<dbReference type="PANTHER" id="PTHR34599">
    <property type="entry name" value="PEROXIDASE-RELATED"/>
    <property type="match status" value="1"/>
</dbReference>
<organism evidence="3 4">
    <name type="scientific">Streptomyces synnematoformans</name>
    <dbReference type="NCBI Taxonomy" id="415721"/>
    <lineage>
        <taxon>Bacteria</taxon>
        <taxon>Bacillati</taxon>
        <taxon>Actinomycetota</taxon>
        <taxon>Actinomycetes</taxon>
        <taxon>Kitasatosporales</taxon>
        <taxon>Streptomycetaceae</taxon>
        <taxon>Streptomyces</taxon>
    </lineage>
</organism>
<evidence type="ECO:0000313" key="4">
    <source>
        <dbReference type="Proteomes" id="UP001500443"/>
    </source>
</evidence>
<dbReference type="SUPFAM" id="SSF48317">
    <property type="entry name" value="Acid phosphatase/Vanadium-dependent haloperoxidase"/>
    <property type="match status" value="1"/>
</dbReference>
<reference evidence="3 4" key="1">
    <citation type="journal article" date="2019" name="Int. J. Syst. Evol. Microbiol.">
        <title>The Global Catalogue of Microorganisms (GCM) 10K type strain sequencing project: providing services to taxonomists for standard genome sequencing and annotation.</title>
        <authorList>
            <consortium name="The Broad Institute Genomics Platform"/>
            <consortium name="The Broad Institute Genome Sequencing Center for Infectious Disease"/>
            <person name="Wu L."/>
            <person name="Ma J."/>
        </authorList>
    </citation>
    <scope>NUCLEOTIDE SEQUENCE [LARGE SCALE GENOMIC DNA]</scope>
    <source>
        <strain evidence="3 4">JCM 15481</strain>
    </source>
</reference>
<evidence type="ECO:0000259" key="2">
    <source>
        <dbReference type="Pfam" id="PF22778"/>
    </source>
</evidence>
<accession>A0ABN2YJM8</accession>
<comment type="caution">
    <text evidence="3">The sequence shown here is derived from an EMBL/GenBank/DDBJ whole genome shotgun (WGS) entry which is preliminary data.</text>
</comment>
<feature type="domain" description="DUF6851" evidence="1">
    <location>
        <begin position="92"/>
        <end position="231"/>
    </location>
</feature>
<protein>
    <recommendedName>
        <fullName evidence="5">Vanadium-dependent haloperoxidase</fullName>
    </recommendedName>
</protein>
<evidence type="ECO:0008006" key="5">
    <source>
        <dbReference type="Google" id="ProtNLM"/>
    </source>
</evidence>
<dbReference type="InterPro" id="IPR016119">
    <property type="entry name" value="Br/Cl_peroxidase_C"/>
</dbReference>
<name>A0ABN2YJM8_9ACTN</name>
<proteinExistence type="predicted"/>
<keyword evidence="4" id="KW-1185">Reference proteome</keyword>
<evidence type="ECO:0000313" key="3">
    <source>
        <dbReference type="EMBL" id="GAA2128201.1"/>
    </source>
</evidence>
<sequence>MTSGHSSSAGFSPRRRSLLLGGASTAALASLGHTGTAGASQAAGPAAEPEAAVEFDFDTGNFHRDLLSTPANQTEEPLGPMDATVLVYLTHLTMTAWFDALAPYHPTAVGVHTRTPRRPASESATNRNRNIAALYASYQVFREVFKERVPAYRQLMTTLGLDPDDGSMDPASPVGIGNRAGKGVLRARAHDGMNILGDEGRKYHGQPYEDYTDFEPENTAYKIVNPSRWQPARHPHRRRVGGGPGDKGIFVVQHFVTPQLRLVRPETYRHPAQFPLAPPDHLDHTNRRRYRRSVDEVLEASASLTEEQKVKSEFFDNKFLGVGQSTKAAAIGHDLDLDDWVHLIYTSSLAQLEDLIAAWHYKVKYQAPRPFTAVHHVYGRRRVSSWGGPGVGTVHDMPGNEWTSYLPVGDHPDYPSGSTTLCAAEAQAARRFLGDDRLDWTYPIPAGWTLTEPGTVPAEDMELHYATWTDFVKDCGYSRVWAGVHFKTTVERSMEFGTQFGDLAYEHAQRYIKGEVGD</sequence>
<dbReference type="InterPro" id="IPR006311">
    <property type="entry name" value="TAT_signal"/>
</dbReference>
<dbReference type="InterPro" id="IPR055161">
    <property type="entry name" value="NapH1-like_2nd"/>
</dbReference>
<dbReference type="Proteomes" id="UP001500443">
    <property type="component" value="Unassembled WGS sequence"/>
</dbReference>
<dbReference type="InterPro" id="IPR052559">
    <property type="entry name" value="V-haloperoxidase"/>
</dbReference>
<dbReference type="PROSITE" id="PS51318">
    <property type="entry name" value="TAT"/>
    <property type="match status" value="1"/>
</dbReference>
<dbReference type="InterPro" id="IPR036938">
    <property type="entry name" value="PAP2/HPO_sf"/>
</dbReference>
<feature type="domain" description="Vanadium-dependent haloperoxidase NapH1-like second helical-bundle" evidence="2">
    <location>
        <begin position="344"/>
        <end position="518"/>
    </location>
</feature>
<dbReference type="EMBL" id="BAAAPF010000112">
    <property type="protein sequence ID" value="GAA2128201.1"/>
    <property type="molecule type" value="Genomic_DNA"/>
</dbReference>
<dbReference type="RefSeq" id="WP_344290966.1">
    <property type="nucleotide sequence ID" value="NZ_BAAAPF010000112.1"/>
</dbReference>
<dbReference type="PANTHER" id="PTHR34599:SF2">
    <property type="entry name" value="TRAF-TYPE DOMAIN-CONTAINING PROTEIN"/>
    <property type="match status" value="1"/>
</dbReference>
<dbReference type="Gene3D" id="1.10.606.10">
    <property type="entry name" value="Vanadium-containing Chloroperoxidase, domain 2"/>
    <property type="match status" value="1"/>
</dbReference>
<dbReference type="Pfam" id="PF21167">
    <property type="entry name" value="DUF6851"/>
    <property type="match status" value="1"/>
</dbReference>
<dbReference type="InterPro" id="IPR049283">
    <property type="entry name" value="DUF6851"/>
</dbReference>
<gene>
    <name evidence="3" type="ORF">GCM10009802_35310</name>
</gene>
<evidence type="ECO:0000259" key="1">
    <source>
        <dbReference type="Pfam" id="PF21167"/>
    </source>
</evidence>